<evidence type="ECO:0000313" key="2">
    <source>
        <dbReference type="Proteomes" id="UP000593567"/>
    </source>
</evidence>
<dbReference type="Proteomes" id="UP000593567">
    <property type="component" value="Unassembled WGS sequence"/>
</dbReference>
<dbReference type="EMBL" id="VXIV02002587">
    <property type="protein sequence ID" value="KAF6024344.1"/>
    <property type="molecule type" value="Genomic_DNA"/>
</dbReference>
<reference evidence="1" key="1">
    <citation type="submission" date="2020-06" db="EMBL/GenBank/DDBJ databases">
        <title>Draft genome of Bugula neritina, a colonial animal packing powerful symbionts and potential medicines.</title>
        <authorList>
            <person name="Rayko M."/>
        </authorList>
    </citation>
    <scope>NUCLEOTIDE SEQUENCE [LARGE SCALE GENOMIC DNA]</scope>
    <source>
        <strain evidence="1">Kwan_BN1</strain>
    </source>
</reference>
<comment type="caution">
    <text evidence="1">The sequence shown here is derived from an EMBL/GenBank/DDBJ whole genome shotgun (WGS) entry which is preliminary data.</text>
</comment>
<accession>A0A7J7JFE0</accession>
<sequence length="70" mass="8476">MAEAAVPSEPRKKAGKERGIEDYRRKIWKLKKDLEEQRELSLKVQQDELEKLRQVWDYKILVSRFVVYVQ</sequence>
<gene>
    <name evidence="1" type="ORF">EB796_017345</name>
</gene>
<proteinExistence type="predicted"/>
<name>A0A7J7JFE0_BUGNE</name>
<organism evidence="1 2">
    <name type="scientific">Bugula neritina</name>
    <name type="common">Brown bryozoan</name>
    <name type="synonym">Sertularia neritina</name>
    <dbReference type="NCBI Taxonomy" id="10212"/>
    <lineage>
        <taxon>Eukaryota</taxon>
        <taxon>Metazoa</taxon>
        <taxon>Spiralia</taxon>
        <taxon>Lophotrochozoa</taxon>
        <taxon>Bryozoa</taxon>
        <taxon>Gymnolaemata</taxon>
        <taxon>Cheilostomatida</taxon>
        <taxon>Flustrina</taxon>
        <taxon>Buguloidea</taxon>
        <taxon>Bugulidae</taxon>
        <taxon>Bugula</taxon>
    </lineage>
</organism>
<dbReference type="AlphaFoldDB" id="A0A7J7JFE0"/>
<protein>
    <submittedName>
        <fullName evidence="1">Uncharacterized protein</fullName>
    </submittedName>
</protein>
<evidence type="ECO:0000313" key="1">
    <source>
        <dbReference type="EMBL" id="KAF6024344.1"/>
    </source>
</evidence>
<keyword evidence="2" id="KW-1185">Reference proteome</keyword>